<dbReference type="VEuPathDB" id="FungiDB:BO71DRAFT_50314"/>
<evidence type="ECO:0000313" key="1">
    <source>
        <dbReference type="EMBL" id="PYH98501.1"/>
    </source>
</evidence>
<sequence length="158" mass="17177">MDSLQERGGPEKKQAEILLQCTELHRSWEVWSTCVAGSSILNIQSVSPGPSLLCQKRLDGPQRSPPESSPPSGLGHLGYWEGYYQGAGGVEIKCRTSHRLSGEASHEAGVWISTAARTFTRSGHTQPSVSRGLIDAQGYHISGLGTGKWERQERCPGY</sequence>
<dbReference type="Proteomes" id="UP000247810">
    <property type="component" value="Unassembled WGS sequence"/>
</dbReference>
<reference evidence="1 2" key="1">
    <citation type="submission" date="2018-02" db="EMBL/GenBank/DDBJ databases">
        <title>The genomes of Aspergillus section Nigri reveals drivers in fungal speciation.</title>
        <authorList>
            <consortium name="DOE Joint Genome Institute"/>
            <person name="Vesth T.C."/>
            <person name="Nybo J."/>
            <person name="Theobald S."/>
            <person name="Brandl J."/>
            <person name="Frisvad J.C."/>
            <person name="Nielsen K.F."/>
            <person name="Lyhne E.K."/>
            <person name="Kogle M.E."/>
            <person name="Kuo A."/>
            <person name="Riley R."/>
            <person name="Clum A."/>
            <person name="Nolan M."/>
            <person name="Lipzen A."/>
            <person name="Salamov A."/>
            <person name="Henrissat B."/>
            <person name="Wiebenga A."/>
            <person name="De vries R.P."/>
            <person name="Grigoriev I.V."/>
            <person name="Mortensen U.H."/>
            <person name="Andersen M.R."/>
            <person name="Baker S.E."/>
        </authorList>
    </citation>
    <scope>NUCLEOTIDE SEQUENCE [LARGE SCALE GENOMIC DNA]</scope>
    <source>
        <strain evidence="1 2">CBS 707.79</strain>
    </source>
</reference>
<dbReference type="EMBL" id="KZ825811">
    <property type="protein sequence ID" value="PYH98501.1"/>
    <property type="molecule type" value="Genomic_DNA"/>
</dbReference>
<keyword evidence="2" id="KW-1185">Reference proteome</keyword>
<name>A0A319DLU5_9EURO</name>
<evidence type="ECO:0000313" key="2">
    <source>
        <dbReference type="Proteomes" id="UP000247810"/>
    </source>
</evidence>
<dbReference type="AlphaFoldDB" id="A0A319DLU5"/>
<accession>A0A319DLU5</accession>
<organism evidence="1 2">
    <name type="scientific">Aspergillus ellipticus CBS 707.79</name>
    <dbReference type="NCBI Taxonomy" id="1448320"/>
    <lineage>
        <taxon>Eukaryota</taxon>
        <taxon>Fungi</taxon>
        <taxon>Dikarya</taxon>
        <taxon>Ascomycota</taxon>
        <taxon>Pezizomycotina</taxon>
        <taxon>Eurotiomycetes</taxon>
        <taxon>Eurotiomycetidae</taxon>
        <taxon>Eurotiales</taxon>
        <taxon>Aspergillaceae</taxon>
        <taxon>Aspergillus</taxon>
        <taxon>Aspergillus subgen. Circumdati</taxon>
    </lineage>
</organism>
<gene>
    <name evidence="1" type="ORF">BO71DRAFT_50314</name>
</gene>
<proteinExistence type="predicted"/>
<protein>
    <submittedName>
        <fullName evidence="1">Uncharacterized protein</fullName>
    </submittedName>
</protein>